<protein>
    <submittedName>
        <fullName evidence="2">Uncharacterized protein</fullName>
    </submittedName>
</protein>
<feature type="signal peptide" evidence="1">
    <location>
        <begin position="1"/>
        <end position="18"/>
    </location>
</feature>
<proteinExistence type="predicted"/>
<keyword evidence="1" id="KW-0732">Signal</keyword>
<organism evidence="2">
    <name type="scientific">Anguilla anguilla</name>
    <name type="common">European freshwater eel</name>
    <name type="synonym">Muraena anguilla</name>
    <dbReference type="NCBI Taxonomy" id="7936"/>
    <lineage>
        <taxon>Eukaryota</taxon>
        <taxon>Metazoa</taxon>
        <taxon>Chordata</taxon>
        <taxon>Craniata</taxon>
        <taxon>Vertebrata</taxon>
        <taxon>Euteleostomi</taxon>
        <taxon>Actinopterygii</taxon>
        <taxon>Neopterygii</taxon>
        <taxon>Teleostei</taxon>
        <taxon>Anguilliformes</taxon>
        <taxon>Anguillidae</taxon>
        <taxon>Anguilla</taxon>
    </lineage>
</organism>
<evidence type="ECO:0000256" key="1">
    <source>
        <dbReference type="SAM" id="SignalP"/>
    </source>
</evidence>
<name>A0A0E9UHK6_ANGAN</name>
<dbReference type="AlphaFoldDB" id="A0A0E9UHK6"/>
<evidence type="ECO:0000313" key="2">
    <source>
        <dbReference type="EMBL" id="JAH64468.1"/>
    </source>
</evidence>
<reference evidence="2" key="2">
    <citation type="journal article" date="2015" name="Fish Shellfish Immunol.">
        <title>Early steps in the European eel (Anguilla anguilla)-Vibrio vulnificus interaction in the gills: Role of the RtxA13 toxin.</title>
        <authorList>
            <person name="Callol A."/>
            <person name="Pajuelo D."/>
            <person name="Ebbesson L."/>
            <person name="Teles M."/>
            <person name="MacKenzie S."/>
            <person name="Amaro C."/>
        </authorList>
    </citation>
    <scope>NUCLEOTIDE SEQUENCE</scope>
</reference>
<feature type="chain" id="PRO_5002433550" evidence="1">
    <location>
        <begin position="19"/>
        <end position="38"/>
    </location>
</feature>
<reference evidence="2" key="1">
    <citation type="submission" date="2014-11" db="EMBL/GenBank/DDBJ databases">
        <authorList>
            <person name="Amaro Gonzalez C."/>
        </authorList>
    </citation>
    <scope>NUCLEOTIDE SEQUENCE</scope>
</reference>
<accession>A0A0E9UHK6</accession>
<dbReference type="EMBL" id="GBXM01044109">
    <property type="protein sequence ID" value="JAH64468.1"/>
    <property type="molecule type" value="Transcribed_RNA"/>
</dbReference>
<sequence>MVWGRDCAAMGVALLLLRSPVLVLFSGVGHQPGNEGTH</sequence>